<proteinExistence type="predicted"/>
<keyword evidence="2" id="KW-1185">Reference proteome</keyword>
<evidence type="ECO:0000313" key="1">
    <source>
        <dbReference type="EMBL" id="KAJ8427557.1"/>
    </source>
</evidence>
<comment type="caution">
    <text evidence="1">The sequence shown here is derived from an EMBL/GenBank/DDBJ whole genome shotgun (WGS) entry which is preliminary data.</text>
</comment>
<protein>
    <submittedName>
        <fullName evidence="1">Uncharacterized protein</fullName>
    </submittedName>
</protein>
<dbReference type="AlphaFoldDB" id="A0A9Q1GY52"/>
<sequence>MDWTLGNEKALLQNGQECDYGPDYRCSSSLQGLNVKKVRVKYGTLCYRRNDEKKCVYASKDYESYFNATVLKKVNAERHGQETYRVEEEFNPSLYTLLTGKGIWVVELLRVHVDLCEFHKLKHIYYDIWLDNLYREYLIYFAYGEQTDSEKEKFTAKKMSPVLISHQE</sequence>
<organism evidence="1 2">
    <name type="scientific">Carnegiea gigantea</name>
    <dbReference type="NCBI Taxonomy" id="171969"/>
    <lineage>
        <taxon>Eukaryota</taxon>
        <taxon>Viridiplantae</taxon>
        <taxon>Streptophyta</taxon>
        <taxon>Embryophyta</taxon>
        <taxon>Tracheophyta</taxon>
        <taxon>Spermatophyta</taxon>
        <taxon>Magnoliopsida</taxon>
        <taxon>eudicotyledons</taxon>
        <taxon>Gunneridae</taxon>
        <taxon>Pentapetalae</taxon>
        <taxon>Caryophyllales</taxon>
        <taxon>Cactineae</taxon>
        <taxon>Cactaceae</taxon>
        <taxon>Cactoideae</taxon>
        <taxon>Echinocereeae</taxon>
        <taxon>Carnegiea</taxon>
    </lineage>
</organism>
<gene>
    <name evidence="1" type="ORF">Cgig2_003120</name>
</gene>
<dbReference type="Proteomes" id="UP001153076">
    <property type="component" value="Unassembled WGS sequence"/>
</dbReference>
<reference evidence="1" key="1">
    <citation type="submission" date="2022-04" db="EMBL/GenBank/DDBJ databases">
        <title>Carnegiea gigantea Genome sequencing and assembly v2.</title>
        <authorList>
            <person name="Copetti D."/>
            <person name="Sanderson M.J."/>
            <person name="Burquez A."/>
            <person name="Wojciechowski M.F."/>
        </authorList>
    </citation>
    <scope>NUCLEOTIDE SEQUENCE</scope>
    <source>
        <strain evidence="1">SGP5-SGP5p</strain>
        <tissue evidence="1">Aerial part</tissue>
    </source>
</reference>
<accession>A0A9Q1GY52</accession>
<name>A0A9Q1GY52_9CARY</name>
<dbReference type="EMBL" id="JAKOGI010001132">
    <property type="protein sequence ID" value="KAJ8427557.1"/>
    <property type="molecule type" value="Genomic_DNA"/>
</dbReference>
<evidence type="ECO:0000313" key="2">
    <source>
        <dbReference type="Proteomes" id="UP001153076"/>
    </source>
</evidence>